<evidence type="ECO:0000256" key="7">
    <source>
        <dbReference type="ARBA" id="ARBA00022617"/>
    </source>
</evidence>
<keyword evidence="7 19" id="KW-0349">Heme</keyword>
<comment type="subunit">
    <text evidence="19">Component of the cbb3-type cytochrome c oxidase.</text>
</comment>
<keyword evidence="12 19" id="KW-0375">Hydrogen ion transport</keyword>
<dbReference type="KEGG" id="rgu:A4W93_04010"/>
<sequence length="303" mass="32355">MSDFFNHGWSVFVAAVTVVSLIACLWLLIVASRRVPMADDGSTGHVWDGDLKEMNNPLPRWWAVLFVVTVFAGGGYLAMYPGLGSHPGQLGWTSEREFQDEQAKAREAMAAQYAPFKGQPAEALAKDTTAMGIGERLFLNNCAACHGSDARGSKGFPDLTDRDWLYGGTPAIIEETIRKGRHGMMPPMAEAIGGGANVSNVANYVLSLSGSPHDWVKAMDGKEKFAACAACHGVGGKGNPALGAPNLTDKVWLHGWGEQAITQIVTQGKSSMMPAHESRLTDEQIHVLAAYVWGLSNGAAAGR</sequence>
<keyword evidence="9" id="KW-0812">Transmembrane</keyword>
<feature type="binding site" description="covalent" evidence="21">
    <location>
        <position position="228"/>
    </location>
    <ligand>
        <name>heme c</name>
        <dbReference type="ChEBI" id="CHEBI:61717"/>
        <label>2</label>
    </ligand>
</feature>
<comment type="similarity">
    <text evidence="3 19">Belongs to the CcoP / FixP family.</text>
</comment>
<comment type="pathway">
    <text evidence="2 19">Energy metabolism; oxidative phosphorylation.</text>
</comment>
<reference evidence="22 23" key="1">
    <citation type="submission" date="2016-04" db="EMBL/GenBank/DDBJ databases">
        <title>Complete genome sequence of natural rubber-degrading, novel Gram-negative bacterium, Rhizobacter gummiphilus strain NS21.</title>
        <authorList>
            <person name="Tabata M."/>
            <person name="Kasai D."/>
            <person name="Fukuda M."/>
        </authorList>
    </citation>
    <scope>NUCLEOTIDE SEQUENCE [LARGE SCALE GENOMIC DNA]</scope>
    <source>
        <strain evidence="22 23">NS21</strain>
    </source>
</reference>
<dbReference type="InterPro" id="IPR008168">
    <property type="entry name" value="Cyt_C_IC"/>
</dbReference>
<organism evidence="22 23">
    <name type="scientific">Piscinibacter gummiphilus</name>
    <dbReference type="NCBI Taxonomy" id="946333"/>
    <lineage>
        <taxon>Bacteria</taxon>
        <taxon>Pseudomonadati</taxon>
        <taxon>Pseudomonadota</taxon>
        <taxon>Betaproteobacteria</taxon>
        <taxon>Burkholderiales</taxon>
        <taxon>Sphaerotilaceae</taxon>
        <taxon>Piscinibacter</taxon>
    </lineage>
</organism>
<keyword evidence="13 19" id="KW-0249">Electron transport</keyword>
<dbReference type="InterPro" id="IPR004678">
    <property type="entry name" value="Cyt_c_oxidase_cbb3_su3"/>
</dbReference>
<dbReference type="GO" id="GO:0020037">
    <property type="term" value="F:heme binding"/>
    <property type="evidence" value="ECO:0007669"/>
    <property type="project" value="InterPro"/>
</dbReference>
<dbReference type="InterPro" id="IPR050597">
    <property type="entry name" value="Cytochrome_c_Oxidase_Subunit"/>
</dbReference>
<dbReference type="PIRSF" id="PIRSF000006">
    <property type="entry name" value="Cbb3-Cox_fixP"/>
    <property type="match status" value="1"/>
</dbReference>
<dbReference type="Proteomes" id="UP000193427">
    <property type="component" value="Chromosome"/>
</dbReference>
<dbReference type="GO" id="GO:1902600">
    <property type="term" value="P:proton transmembrane transport"/>
    <property type="evidence" value="ECO:0007669"/>
    <property type="project" value="UniProtKB-KW"/>
</dbReference>
<evidence type="ECO:0000256" key="20">
    <source>
        <dbReference type="PIRSR" id="PIRSR000006-1"/>
    </source>
</evidence>
<dbReference type="RefSeq" id="WP_085749392.1">
    <property type="nucleotide sequence ID" value="NZ_BSPR01000002.1"/>
</dbReference>
<evidence type="ECO:0000256" key="9">
    <source>
        <dbReference type="ARBA" id="ARBA00022692"/>
    </source>
</evidence>
<dbReference type="InterPro" id="IPR032858">
    <property type="entry name" value="CcoP_N"/>
</dbReference>
<dbReference type="InterPro" id="IPR009056">
    <property type="entry name" value="Cyt_c-like_dom"/>
</dbReference>
<dbReference type="GO" id="GO:0016491">
    <property type="term" value="F:oxidoreductase activity"/>
    <property type="evidence" value="ECO:0007669"/>
    <property type="project" value="UniProtKB-KW"/>
</dbReference>
<keyword evidence="18 19" id="KW-0472">Membrane</keyword>
<dbReference type="PANTHER" id="PTHR33751:SF1">
    <property type="entry name" value="CBB3-TYPE CYTOCHROME C OXIDASE SUBUNIT FIXP"/>
    <property type="match status" value="1"/>
</dbReference>
<feature type="binding site" description="covalent" evidence="21">
    <location>
        <position position="145"/>
    </location>
    <ligand>
        <name>heme c</name>
        <dbReference type="ChEBI" id="CHEBI:61717"/>
        <label>1</label>
    </ligand>
</feature>
<evidence type="ECO:0000256" key="13">
    <source>
        <dbReference type="ARBA" id="ARBA00022982"/>
    </source>
</evidence>
<feature type="binding site" description="covalent" evidence="21">
    <location>
        <position position="231"/>
    </location>
    <ligand>
        <name>heme c</name>
        <dbReference type="ChEBI" id="CHEBI:61717"/>
        <label>2</label>
    </ligand>
</feature>
<feature type="binding site" description="covalent" evidence="21">
    <location>
        <position position="142"/>
    </location>
    <ligand>
        <name>heme c</name>
        <dbReference type="ChEBI" id="CHEBI:61717"/>
        <label>1</label>
    </ligand>
</feature>
<evidence type="ECO:0000256" key="6">
    <source>
        <dbReference type="ARBA" id="ARBA00022519"/>
    </source>
</evidence>
<keyword evidence="6 19" id="KW-0997">Cell inner membrane</keyword>
<dbReference type="NCBIfam" id="TIGR00782">
    <property type="entry name" value="ccoP"/>
    <property type="match status" value="1"/>
</dbReference>
<evidence type="ECO:0000256" key="18">
    <source>
        <dbReference type="ARBA" id="ARBA00023136"/>
    </source>
</evidence>
<name>A0A1W6L4P4_9BURK</name>
<dbReference type="AlphaFoldDB" id="A0A1W6L4P4"/>
<dbReference type="PANTHER" id="PTHR33751">
    <property type="entry name" value="CBB3-TYPE CYTOCHROME C OXIDASE SUBUNIT FIXP"/>
    <property type="match status" value="1"/>
</dbReference>
<evidence type="ECO:0000256" key="8">
    <source>
        <dbReference type="ARBA" id="ARBA00022660"/>
    </source>
</evidence>
<keyword evidence="15 19" id="KW-0560">Oxidoreductase</keyword>
<keyword evidence="4 19" id="KW-0813">Transport</keyword>
<dbReference type="InterPro" id="IPR036909">
    <property type="entry name" value="Cyt_c-like_dom_sf"/>
</dbReference>
<evidence type="ECO:0000256" key="15">
    <source>
        <dbReference type="ARBA" id="ARBA00023002"/>
    </source>
</evidence>
<feature type="binding site" description="axial binding residue" evidence="20">
    <location>
        <position position="232"/>
    </location>
    <ligand>
        <name>heme c</name>
        <dbReference type="ChEBI" id="CHEBI:61717"/>
        <label>2</label>
    </ligand>
    <ligandPart>
        <name>Fe</name>
        <dbReference type="ChEBI" id="CHEBI:18248"/>
    </ligandPart>
</feature>
<keyword evidence="23" id="KW-1185">Reference proteome</keyword>
<dbReference type="GO" id="GO:0005506">
    <property type="term" value="F:iron ion binding"/>
    <property type="evidence" value="ECO:0007669"/>
    <property type="project" value="InterPro"/>
</dbReference>
<keyword evidence="14" id="KW-1133">Transmembrane helix</keyword>
<keyword evidence="16 19" id="KW-0408">Iron</keyword>
<evidence type="ECO:0000313" key="23">
    <source>
        <dbReference type="Proteomes" id="UP000193427"/>
    </source>
</evidence>
<dbReference type="EMBL" id="CP015118">
    <property type="protein sequence ID" value="ARN19148.1"/>
    <property type="molecule type" value="Genomic_DNA"/>
</dbReference>
<dbReference type="STRING" id="946333.A4W93_04010"/>
<evidence type="ECO:0000256" key="19">
    <source>
        <dbReference type="PIRNR" id="PIRNR000006"/>
    </source>
</evidence>
<evidence type="ECO:0000256" key="2">
    <source>
        <dbReference type="ARBA" id="ARBA00004673"/>
    </source>
</evidence>
<dbReference type="OrthoDB" id="9811281at2"/>
<dbReference type="UniPathway" id="UPA00705"/>
<dbReference type="GO" id="GO:0009055">
    <property type="term" value="F:electron transfer activity"/>
    <property type="evidence" value="ECO:0007669"/>
    <property type="project" value="InterPro"/>
</dbReference>
<dbReference type="Gene3D" id="1.10.760.10">
    <property type="entry name" value="Cytochrome c-like domain"/>
    <property type="match status" value="2"/>
</dbReference>
<comment type="function">
    <text evidence="19">C-type cytochrome. Part of the cbb3-type cytochrome c oxidase complex.</text>
</comment>
<dbReference type="InterPro" id="IPR038414">
    <property type="entry name" value="CcoP_N_sf"/>
</dbReference>
<dbReference type="Gene3D" id="6.10.280.130">
    <property type="match status" value="1"/>
</dbReference>
<keyword evidence="10 19" id="KW-0479">Metal-binding</keyword>
<comment type="subcellular location">
    <subcellularLocation>
        <location evidence="1 19">Cell inner membrane</location>
    </subcellularLocation>
</comment>
<protein>
    <recommendedName>
        <fullName evidence="19">Cbb3-type cytochrome c oxidase subunit</fullName>
    </recommendedName>
</protein>
<keyword evidence="11" id="KW-0677">Repeat</keyword>
<dbReference type="SUPFAM" id="SSF46626">
    <property type="entry name" value="Cytochrome c"/>
    <property type="match status" value="2"/>
</dbReference>
<accession>A0A1W6L4P4</accession>
<dbReference type="GO" id="GO:0006119">
    <property type="term" value="P:oxidative phosphorylation"/>
    <property type="evidence" value="ECO:0007669"/>
    <property type="project" value="UniProtKB-UniPathway"/>
</dbReference>
<dbReference type="PRINTS" id="PR00605">
    <property type="entry name" value="CYTCHROMECIC"/>
</dbReference>
<evidence type="ECO:0000256" key="1">
    <source>
        <dbReference type="ARBA" id="ARBA00004533"/>
    </source>
</evidence>
<keyword evidence="8 19" id="KW-0679">Respiratory chain</keyword>
<feature type="binding site" description="axial binding residue" evidence="20">
    <location>
        <position position="146"/>
    </location>
    <ligand>
        <name>heme c</name>
        <dbReference type="ChEBI" id="CHEBI:61717"/>
        <label>1</label>
    </ligand>
    <ligandPart>
        <name>Fe</name>
        <dbReference type="ChEBI" id="CHEBI:18248"/>
    </ligandPart>
</feature>
<evidence type="ECO:0000256" key="14">
    <source>
        <dbReference type="ARBA" id="ARBA00022989"/>
    </source>
</evidence>
<evidence type="ECO:0000256" key="21">
    <source>
        <dbReference type="PIRSR" id="PIRSR000006-2"/>
    </source>
</evidence>
<proteinExistence type="inferred from homology"/>
<evidence type="ECO:0000256" key="16">
    <source>
        <dbReference type="ARBA" id="ARBA00023004"/>
    </source>
</evidence>
<feature type="binding site" description="axial binding residue" evidence="20">
    <location>
        <position position="273"/>
    </location>
    <ligand>
        <name>heme c</name>
        <dbReference type="ChEBI" id="CHEBI:61717"/>
        <label>1</label>
    </ligand>
    <ligandPart>
        <name>Fe</name>
        <dbReference type="ChEBI" id="CHEBI:18248"/>
    </ligandPart>
</feature>
<keyword evidence="5 19" id="KW-1003">Cell membrane</keyword>
<dbReference type="Pfam" id="PF13442">
    <property type="entry name" value="Cytochrome_CBB3"/>
    <property type="match status" value="2"/>
</dbReference>
<evidence type="ECO:0000256" key="17">
    <source>
        <dbReference type="ARBA" id="ARBA00023065"/>
    </source>
</evidence>
<evidence type="ECO:0000313" key="22">
    <source>
        <dbReference type="EMBL" id="ARN19148.1"/>
    </source>
</evidence>
<gene>
    <name evidence="22" type="ORF">A4W93_04010</name>
</gene>
<evidence type="ECO:0000256" key="11">
    <source>
        <dbReference type="ARBA" id="ARBA00022737"/>
    </source>
</evidence>
<evidence type="ECO:0000256" key="4">
    <source>
        <dbReference type="ARBA" id="ARBA00022448"/>
    </source>
</evidence>
<keyword evidence="17 19" id="KW-0406">Ion transport</keyword>
<evidence type="ECO:0000256" key="10">
    <source>
        <dbReference type="ARBA" id="ARBA00022723"/>
    </source>
</evidence>
<dbReference type="PROSITE" id="PS51007">
    <property type="entry name" value="CYTC"/>
    <property type="match status" value="2"/>
</dbReference>
<evidence type="ECO:0000256" key="12">
    <source>
        <dbReference type="ARBA" id="ARBA00022781"/>
    </source>
</evidence>
<evidence type="ECO:0000256" key="5">
    <source>
        <dbReference type="ARBA" id="ARBA00022475"/>
    </source>
</evidence>
<evidence type="ECO:0000256" key="3">
    <source>
        <dbReference type="ARBA" id="ARBA00006113"/>
    </source>
</evidence>
<dbReference type="Pfam" id="PF14715">
    <property type="entry name" value="FixP_N"/>
    <property type="match status" value="1"/>
</dbReference>
<feature type="binding site" description="axial binding residue" evidence="20">
    <location>
        <position position="185"/>
    </location>
    <ligand>
        <name>heme c</name>
        <dbReference type="ChEBI" id="CHEBI:61717"/>
        <label>2</label>
    </ligand>
    <ligandPart>
        <name>Fe</name>
        <dbReference type="ChEBI" id="CHEBI:18248"/>
    </ligandPart>
</feature>
<comment type="cofactor">
    <cofactor evidence="19 21">
        <name>heme c</name>
        <dbReference type="ChEBI" id="CHEBI:61717"/>
    </cofactor>
    <text evidence="19 21">Binds 2 heme C groups per subunit.</text>
</comment>
<dbReference type="GO" id="GO:0005886">
    <property type="term" value="C:plasma membrane"/>
    <property type="evidence" value="ECO:0007669"/>
    <property type="project" value="UniProtKB-SubCell"/>
</dbReference>